<name>W4FCU4_APHAT</name>
<dbReference type="RefSeq" id="XP_009845810.1">
    <property type="nucleotide sequence ID" value="XM_009847508.1"/>
</dbReference>
<sequence length="97" mass="10693">MHGPHPHRSKGVATFFHSSIAGFASLKLLSHCAFPTDTSLFERSGIPPLSTSTTYMYHQRDFEPASRHFVGSDFNLAVDAALDTTAFHPNHHVGKDE</sequence>
<organism evidence="1">
    <name type="scientific">Aphanomyces astaci</name>
    <name type="common">Crayfish plague agent</name>
    <dbReference type="NCBI Taxonomy" id="112090"/>
    <lineage>
        <taxon>Eukaryota</taxon>
        <taxon>Sar</taxon>
        <taxon>Stramenopiles</taxon>
        <taxon>Oomycota</taxon>
        <taxon>Saprolegniomycetes</taxon>
        <taxon>Saprolegniales</taxon>
        <taxon>Verrucalvaceae</taxon>
        <taxon>Aphanomyces</taxon>
    </lineage>
</organism>
<gene>
    <name evidence="1" type="ORF">H257_18452</name>
</gene>
<dbReference type="EMBL" id="KI913279">
    <property type="protein sequence ID" value="ETV64714.1"/>
    <property type="molecule type" value="Genomic_DNA"/>
</dbReference>
<dbReference type="VEuPathDB" id="FungiDB:H257_18452"/>
<evidence type="ECO:0000313" key="1">
    <source>
        <dbReference type="EMBL" id="ETV64714.1"/>
    </source>
</evidence>
<dbReference type="GeneID" id="20820448"/>
<protein>
    <submittedName>
        <fullName evidence="1">Uncharacterized protein</fullName>
    </submittedName>
</protein>
<reference evidence="1" key="1">
    <citation type="submission" date="2013-12" db="EMBL/GenBank/DDBJ databases">
        <title>The Genome Sequence of Aphanomyces astaci APO3.</title>
        <authorList>
            <consortium name="The Broad Institute Genomics Platform"/>
            <person name="Russ C."/>
            <person name="Tyler B."/>
            <person name="van West P."/>
            <person name="Dieguez-Uribeondo J."/>
            <person name="Young S.K."/>
            <person name="Zeng Q."/>
            <person name="Gargeya S."/>
            <person name="Fitzgerald M."/>
            <person name="Abouelleil A."/>
            <person name="Alvarado L."/>
            <person name="Chapman S.B."/>
            <person name="Gainer-Dewar J."/>
            <person name="Goldberg J."/>
            <person name="Griggs A."/>
            <person name="Gujja S."/>
            <person name="Hansen M."/>
            <person name="Howarth C."/>
            <person name="Imamovic A."/>
            <person name="Ireland A."/>
            <person name="Larimer J."/>
            <person name="McCowan C."/>
            <person name="Murphy C."/>
            <person name="Pearson M."/>
            <person name="Poon T.W."/>
            <person name="Priest M."/>
            <person name="Roberts A."/>
            <person name="Saif S."/>
            <person name="Shea T."/>
            <person name="Sykes S."/>
            <person name="Wortman J."/>
            <person name="Nusbaum C."/>
            <person name="Birren B."/>
        </authorList>
    </citation>
    <scope>NUCLEOTIDE SEQUENCE [LARGE SCALE GENOMIC DNA]</scope>
    <source>
        <strain evidence="1">APO3</strain>
    </source>
</reference>
<dbReference type="AlphaFoldDB" id="W4FCU4"/>
<accession>W4FCU4</accession>
<proteinExistence type="predicted"/>